<keyword evidence="2" id="KW-1185">Reference proteome</keyword>
<name>A0ABC8U9V1_9AQUA</name>
<dbReference type="AlphaFoldDB" id="A0ABC8U9V1"/>
<sequence>WSRSIIRSDHTKLVTRKSSTSTTFPMPWSTSALLFLRKKLVVDLSRSTRHLPSHLQSKTGLRQDRQFLMFISTYSHAKVVTLRKMMKFMML</sequence>
<dbReference type="EMBL" id="CAUOFW020006690">
    <property type="protein sequence ID" value="CAK9175726.1"/>
    <property type="molecule type" value="Genomic_DNA"/>
</dbReference>
<evidence type="ECO:0000313" key="1">
    <source>
        <dbReference type="EMBL" id="CAK9175726.1"/>
    </source>
</evidence>
<feature type="non-terminal residue" evidence="1">
    <location>
        <position position="1"/>
    </location>
</feature>
<dbReference type="Proteomes" id="UP001642360">
    <property type="component" value="Unassembled WGS sequence"/>
</dbReference>
<evidence type="ECO:0000313" key="2">
    <source>
        <dbReference type="Proteomes" id="UP001642360"/>
    </source>
</evidence>
<organism evidence="1 2">
    <name type="scientific">Ilex paraguariensis</name>
    <name type="common">yerba mate</name>
    <dbReference type="NCBI Taxonomy" id="185542"/>
    <lineage>
        <taxon>Eukaryota</taxon>
        <taxon>Viridiplantae</taxon>
        <taxon>Streptophyta</taxon>
        <taxon>Embryophyta</taxon>
        <taxon>Tracheophyta</taxon>
        <taxon>Spermatophyta</taxon>
        <taxon>Magnoliopsida</taxon>
        <taxon>eudicotyledons</taxon>
        <taxon>Gunneridae</taxon>
        <taxon>Pentapetalae</taxon>
        <taxon>asterids</taxon>
        <taxon>campanulids</taxon>
        <taxon>Aquifoliales</taxon>
        <taxon>Aquifoliaceae</taxon>
        <taxon>Ilex</taxon>
    </lineage>
</organism>
<feature type="non-terminal residue" evidence="1">
    <location>
        <position position="91"/>
    </location>
</feature>
<proteinExistence type="predicted"/>
<comment type="caution">
    <text evidence="1">The sequence shown here is derived from an EMBL/GenBank/DDBJ whole genome shotgun (WGS) entry which is preliminary data.</text>
</comment>
<accession>A0ABC8U9V1</accession>
<gene>
    <name evidence="1" type="ORF">ILEXP_LOCUS45537</name>
</gene>
<reference evidence="1 2" key="1">
    <citation type="submission" date="2024-02" db="EMBL/GenBank/DDBJ databases">
        <authorList>
            <person name="Vignale AGUSTIN F."/>
            <person name="Sosa J E."/>
            <person name="Modenutti C."/>
        </authorList>
    </citation>
    <scope>NUCLEOTIDE SEQUENCE [LARGE SCALE GENOMIC DNA]</scope>
</reference>
<protein>
    <submittedName>
        <fullName evidence="1">Uncharacterized protein</fullName>
    </submittedName>
</protein>